<reference evidence="2 3" key="1">
    <citation type="submission" date="2017-05" db="EMBL/GenBank/DDBJ databases">
        <authorList>
            <person name="Song R."/>
            <person name="Chenine A.L."/>
            <person name="Ruprecht R.M."/>
        </authorList>
    </citation>
    <scope>NUCLEOTIDE SEQUENCE [LARGE SCALE GENOMIC DNA]</scope>
    <source>
        <strain evidence="2 3">CECT 8898</strain>
    </source>
</reference>
<dbReference type="EMBL" id="FXYF01000007">
    <property type="protein sequence ID" value="SMX43642.1"/>
    <property type="molecule type" value="Genomic_DNA"/>
</dbReference>
<accession>A0A238KN61</accession>
<dbReference type="Proteomes" id="UP000207598">
    <property type="component" value="Unassembled WGS sequence"/>
</dbReference>
<sequence>MLLRALLLLLIFVALSVAATLYFGNEVLIALGLILAQAKVLLKKLAGIELPVFILWLKTQAAAFFRVELLKKWLTTSAVPLVLGKALLRRVQRLVQGYMGIVRDSHARLMGWFRGLSPLERALAWLIILFATLALSVTTVGLWLVLFSVQLPLWLAAAMGALVRMTSASVQKMAFKALAFFQLKWLWRAVRRLLPARFLAWKRWAEFRIVRQVVRRRRMTLKQLVDRKGSLPFKLGLLAEYLFHPPGRR</sequence>
<name>A0A238KN61_9RHOB</name>
<evidence type="ECO:0000313" key="2">
    <source>
        <dbReference type="EMBL" id="SMX43642.1"/>
    </source>
</evidence>
<keyword evidence="1" id="KW-1133">Transmembrane helix</keyword>
<keyword evidence="1" id="KW-0812">Transmembrane</keyword>
<dbReference type="OrthoDB" id="7868764at2"/>
<dbReference type="AlphaFoldDB" id="A0A238KN61"/>
<keyword evidence="3" id="KW-1185">Reference proteome</keyword>
<feature type="transmembrane region" description="Helical" evidence="1">
    <location>
        <begin position="28"/>
        <end position="57"/>
    </location>
</feature>
<keyword evidence="1" id="KW-0472">Membrane</keyword>
<evidence type="ECO:0000256" key="1">
    <source>
        <dbReference type="SAM" id="Phobius"/>
    </source>
</evidence>
<gene>
    <name evidence="2" type="ORF">MAA8898_02876</name>
</gene>
<evidence type="ECO:0000313" key="3">
    <source>
        <dbReference type="Proteomes" id="UP000207598"/>
    </source>
</evidence>
<organism evidence="2 3">
    <name type="scientific">Maliponia aquimaris</name>
    <dbReference type="NCBI Taxonomy" id="1673631"/>
    <lineage>
        <taxon>Bacteria</taxon>
        <taxon>Pseudomonadati</taxon>
        <taxon>Pseudomonadota</taxon>
        <taxon>Alphaproteobacteria</taxon>
        <taxon>Rhodobacterales</taxon>
        <taxon>Paracoccaceae</taxon>
        <taxon>Maliponia</taxon>
    </lineage>
</organism>
<protein>
    <submittedName>
        <fullName evidence="2">Uncharacterized protein</fullName>
    </submittedName>
</protein>
<feature type="transmembrane region" description="Helical" evidence="1">
    <location>
        <begin position="122"/>
        <end position="145"/>
    </location>
</feature>
<dbReference type="RefSeq" id="WP_094021692.1">
    <property type="nucleotide sequence ID" value="NZ_FXYF01000007.1"/>
</dbReference>
<proteinExistence type="predicted"/>